<keyword evidence="1" id="KW-0732">Signal</keyword>
<name>A0A517N166_9BACT</name>
<dbReference type="RefSeq" id="WP_218932108.1">
    <property type="nucleotide sequence ID" value="NZ_CP036263.1"/>
</dbReference>
<dbReference type="Proteomes" id="UP000319852">
    <property type="component" value="Chromosome"/>
</dbReference>
<evidence type="ECO:0000313" key="2">
    <source>
        <dbReference type="EMBL" id="QDT00758.1"/>
    </source>
</evidence>
<gene>
    <name evidence="2" type="ORF">HG15A2_40980</name>
</gene>
<evidence type="ECO:0000256" key="1">
    <source>
        <dbReference type="SAM" id="SignalP"/>
    </source>
</evidence>
<dbReference type="AlphaFoldDB" id="A0A517N166"/>
<accession>A0A517N166</accession>
<dbReference type="KEGG" id="amob:HG15A2_40980"/>
<protein>
    <submittedName>
        <fullName evidence="2">Uncharacterized protein</fullName>
    </submittedName>
</protein>
<sequence precursor="true">MNRNRIGALTSTATLLAICAAVHSIADAQQSNVKSDQQPSFTQGEAQTDITKLYQWTGNNPRTANVGTIKSADGAEWTVPAKTHFKSATKAADLYNEANGVEPDGIADVDLEAIPLLDAGGDEIFTVYVFGDNYFEFYVNGKLLAVDAVPMTPFNSSVIRFKANRPFTVGIMGVDWEERLGLGFEKFRGASFHQGDAGLVAVIKNTTGETVAITDANWKAQTFYTAPLKTKKCLVLKGGIRDSSRCSTEDAADGTSYFAAHWPIPENWAAADFDDSDWPNAKTFTNEFVGVDNKPAYTNFTDLFDDSKTDAQFIWSSSLVHDNLVLMRTTIGK</sequence>
<dbReference type="Gene3D" id="2.60.120.260">
    <property type="entry name" value="Galactose-binding domain-like"/>
    <property type="match status" value="1"/>
</dbReference>
<evidence type="ECO:0000313" key="3">
    <source>
        <dbReference type="Proteomes" id="UP000319852"/>
    </source>
</evidence>
<proteinExistence type="predicted"/>
<feature type="chain" id="PRO_5021756170" evidence="1">
    <location>
        <begin position="29"/>
        <end position="333"/>
    </location>
</feature>
<keyword evidence="3" id="KW-1185">Reference proteome</keyword>
<reference evidence="2 3" key="1">
    <citation type="submission" date="2019-02" db="EMBL/GenBank/DDBJ databases">
        <title>Deep-cultivation of Planctomycetes and their phenomic and genomic characterization uncovers novel biology.</title>
        <authorList>
            <person name="Wiegand S."/>
            <person name="Jogler M."/>
            <person name="Boedeker C."/>
            <person name="Pinto D."/>
            <person name="Vollmers J."/>
            <person name="Rivas-Marin E."/>
            <person name="Kohn T."/>
            <person name="Peeters S.H."/>
            <person name="Heuer A."/>
            <person name="Rast P."/>
            <person name="Oberbeckmann S."/>
            <person name="Bunk B."/>
            <person name="Jeske O."/>
            <person name="Meyerdierks A."/>
            <person name="Storesund J.E."/>
            <person name="Kallscheuer N."/>
            <person name="Luecker S."/>
            <person name="Lage O.M."/>
            <person name="Pohl T."/>
            <person name="Merkel B.J."/>
            <person name="Hornburger P."/>
            <person name="Mueller R.-W."/>
            <person name="Bruemmer F."/>
            <person name="Labrenz M."/>
            <person name="Spormann A.M."/>
            <person name="Op den Camp H."/>
            <person name="Overmann J."/>
            <person name="Amann R."/>
            <person name="Jetten M.S.M."/>
            <person name="Mascher T."/>
            <person name="Medema M.H."/>
            <person name="Devos D.P."/>
            <person name="Kaster A.-K."/>
            <person name="Ovreas L."/>
            <person name="Rohde M."/>
            <person name="Galperin M.Y."/>
            <person name="Jogler C."/>
        </authorList>
    </citation>
    <scope>NUCLEOTIDE SEQUENCE [LARGE SCALE GENOMIC DNA]</scope>
    <source>
        <strain evidence="2 3">HG15A2</strain>
    </source>
</reference>
<feature type="signal peptide" evidence="1">
    <location>
        <begin position="1"/>
        <end position="28"/>
    </location>
</feature>
<organism evidence="2 3">
    <name type="scientific">Adhaeretor mobilis</name>
    <dbReference type="NCBI Taxonomy" id="1930276"/>
    <lineage>
        <taxon>Bacteria</taxon>
        <taxon>Pseudomonadati</taxon>
        <taxon>Planctomycetota</taxon>
        <taxon>Planctomycetia</taxon>
        <taxon>Pirellulales</taxon>
        <taxon>Lacipirellulaceae</taxon>
        <taxon>Adhaeretor</taxon>
    </lineage>
</organism>
<dbReference type="EMBL" id="CP036263">
    <property type="protein sequence ID" value="QDT00758.1"/>
    <property type="molecule type" value="Genomic_DNA"/>
</dbReference>